<gene>
    <name evidence="2" type="ORF">ACFPFU_19210</name>
</gene>
<dbReference type="Gene3D" id="2.60.40.1180">
    <property type="entry name" value="Golgi alpha-mannosidase II"/>
    <property type="match status" value="1"/>
</dbReference>
<evidence type="ECO:0000313" key="3">
    <source>
        <dbReference type="Proteomes" id="UP001595818"/>
    </source>
</evidence>
<dbReference type="Pfam" id="PF18961">
    <property type="entry name" value="DUF5703_N"/>
    <property type="match status" value="1"/>
</dbReference>
<name>A0ABV9T504_9BACT</name>
<evidence type="ECO:0000313" key="2">
    <source>
        <dbReference type="EMBL" id="MFC4873841.1"/>
    </source>
</evidence>
<dbReference type="RefSeq" id="WP_377067102.1">
    <property type="nucleotide sequence ID" value="NZ_JBHSJJ010000013.1"/>
</dbReference>
<sequence length="782" mass="90221">MLCTVFPVAVVAQDLAFYNPVWESPSQNASESLPLGGGDIGMNVWVEDGAVYFYFSRSGTFDEHNTLLKLGRVRLELDPNPFINPETFRQELLLRESTVKITGHNEGQKAEIEIWADVYQPIIHVEVDSDSPMELTAVYESWRHKDRPVKGKANQANSYKWAPQGEVIARADHIGFEENGVLFYHNNPEKTVFDVVAEQQQLDAVKDEMFNPLAYLKFGGWMGGTDMIPAGNTDGTYQDTDYKGWKIRSKQANTSQHLGIFLHTEQTQEIERWQDGLWPLINLEPDLVEKSKELSREWWRNFWDRSYLITDPSRTHANDSIWAAGRNYQLFRYMLGCNAYGTYPTKFNGGLFTVDPVYTDSTLRFTPDHRNWGGGTTTAMNQRLVHFPMLKTGDFEMLKPQFDFYLRLLKTAELRTKTYWDHEGAVFSEQLENFGLPNPAEYSWNRPEHFDPGVEYNAWLEYQWDTVLEFCLMMLEVDRYTGEDIRAYIPFVESCLRFFDEHYQYRARRRGTKSLDENGHLVIYPGTANETYKMAYNANTTISALKTITSRLLELPDGYLDGDQVKHWEGFLRRLPPLNLREIEGKTMLAPAKLWERVNNTETPQLYPVYPWGIYGLGRPGLDLALNTWYHDPDALKFRSHVGWKQDNIFAARLGLTEQAAAFTLKKLADSGRRFPAFWGPGFDWVPDHNWGGAGMIGLQEMLMQTHGRKILLFPAWPKDWDVRFRLHAPYQTIVEGELKGGSIKNLKITPGSRKDDVINLLGMDIDEKKKLRLDSKPSVEK</sequence>
<dbReference type="EMBL" id="JBHSJJ010000013">
    <property type="protein sequence ID" value="MFC4873841.1"/>
    <property type="molecule type" value="Genomic_DNA"/>
</dbReference>
<dbReference type="InterPro" id="IPR012341">
    <property type="entry name" value="6hp_glycosidase-like_sf"/>
</dbReference>
<evidence type="ECO:0000259" key="1">
    <source>
        <dbReference type="Pfam" id="PF18961"/>
    </source>
</evidence>
<dbReference type="Proteomes" id="UP001595818">
    <property type="component" value="Unassembled WGS sequence"/>
</dbReference>
<organism evidence="2 3">
    <name type="scientific">Negadavirga shengliensis</name>
    <dbReference type="NCBI Taxonomy" id="1389218"/>
    <lineage>
        <taxon>Bacteria</taxon>
        <taxon>Pseudomonadati</taxon>
        <taxon>Bacteroidota</taxon>
        <taxon>Cytophagia</taxon>
        <taxon>Cytophagales</taxon>
        <taxon>Cyclobacteriaceae</taxon>
        <taxon>Negadavirga</taxon>
    </lineage>
</organism>
<accession>A0ABV9T504</accession>
<reference evidence="3" key="1">
    <citation type="journal article" date="2019" name="Int. J. Syst. Evol. Microbiol.">
        <title>The Global Catalogue of Microorganisms (GCM) 10K type strain sequencing project: providing services to taxonomists for standard genome sequencing and annotation.</title>
        <authorList>
            <consortium name="The Broad Institute Genomics Platform"/>
            <consortium name="The Broad Institute Genome Sequencing Center for Infectious Disease"/>
            <person name="Wu L."/>
            <person name="Ma J."/>
        </authorList>
    </citation>
    <scope>NUCLEOTIDE SEQUENCE [LARGE SCALE GENOMIC DNA]</scope>
    <source>
        <strain evidence="3">CGMCC 4.7466</strain>
    </source>
</reference>
<dbReference type="Gene3D" id="1.50.10.10">
    <property type="match status" value="1"/>
</dbReference>
<protein>
    <submittedName>
        <fullName evidence="2">DUF5703 domain-containing protein</fullName>
    </submittedName>
</protein>
<keyword evidence="3" id="KW-1185">Reference proteome</keyword>
<comment type="caution">
    <text evidence="2">The sequence shown here is derived from an EMBL/GenBank/DDBJ whole genome shotgun (WGS) entry which is preliminary data.</text>
</comment>
<proteinExistence type="predicted"/>
<dbReference type="SUPFAM" id="SSF48208">
    <property type="entry name" value="Six-hairpin glycosidases"/>
    <property type="match status" value="1"/>
</dbReference>
<dbReference type="InterPro" id="IPR008928">
    <property type="entry name" value="6-hairpin_glycosidase_sf"/>
</dbReference>
<dbReference type="InterPro" id="IPR013780">
    <property type="entry name" value="Glyco_hydro_b"/>
</dbReference>
<feature type="domain" description="DUF5703" evidence="1">
    <location>
        <begin position="21"/>
        <end position="307"/>
    </location>
</feature>
<dbReference type="InterPro" id="IPR043757">
    <property type="entry name" value="DUF5703_N"/>
</dbReference>
<dbReference type="Gene3D" id="2.70.98.50">
    <property type="entry name" value="putative glycoside hydrolase family protein from bacillus halodurans"/>
    <property type="match status" value="1"/>
</dbReference>